<comment type="caution">
    <text evidence="2">The sequence shown here is derived from an EMBL/GenBank/DDBJ whole genome shotgun (WGS) entry which is preliminary data.</text>
</comment>
<organism evidence="2 3">
    <name type="scientific">Penicillium nalgiovense</name>
    <dbReference type="NCBI Taxonomy" id="60175"/>
    <lineage>
        <taxon>Eukaryota</taxon>
        <taxon>Fungi</taxon>
        <taxon>Dikarya</taxon>
        <taxon>Ascomycota</taxon>
        <taxon>Pezizomycotina</taxon>
        <taxon>Eurotiomycetes</taxon>
        <taxon>Eurotiomycetidae</taxon>
        <taxon>Eurotiales</taxon>
        <taxon>Aspergillaceae</taxon>
        <taxon>Penicillium</taxon>
    </lineage>
</organism>
<proteinExistence type="predicted"/>
<dbReference type="STRING" id="60175.A0A1V6XX98"/>
<protein>
    <submittedName>
        <fullName evidence="2">Uncharacterized protein</fullName>
    </submittedName>
</protein>
<gene>
    <name evidence="2" type="ORF">PENNAL_c0050G01345</name>
</gene>
<evidence type="ECO:0000313" key="3">
    <source>
        <dbReference type="Proteomes" id="UP000191691"/>
    </source>
</evidence>
<dbReference type="Proteomes" id="UP000191691">
    <property type="component" value="Unassembled WGS sequence"/>
</dbReference>
<dbReference type="AlphaFoldDB" id="A0A1V6XX98"/>
<reference evidence="3" key="1">
    <citation type="journal article" date="2017" name="Nat. Microbiol.">
        <title>Global analysis of biosynthetic gene clusters reveals vast potential of secondary metabolite production in Penicillium species.</title>
        <authorList>
            <person name="Nielsen J.C."/>
            <person name="Grijseels S."/>
            <person name="Prigent S."/>
            <person name="Ji B."/>
            <person name="Dainat J."/>
            <person name="Nielsen K.F."/>
            <person name="Frisvad J.C."/>
            <person name="Workman M."/>
            <person name="Nielsen J."/>
        </authorList>
    </citation>
    <scope>NUCLEOTIDE SEQUENCE [LARGE SCALE GENOMIC DNA]</scope>
    <source>
        <strain evidence="3">IBT 13039</strain>
    </source>
</reference>
<evidence type="ECO:0000256" key="1">
    <source>
        <dbReference type="SAM" id="MobiDB-lite"/>
    </source>
</evidence>
<sequence length="549" mass="61891">MATTDPPTTIRPDAFPDFFTVGRRSGTRQDLAGREFLTHCPPDLPPRHRILALLGITDKDDLASPSEDGWFVSDFYLFHYLLSPKSPRPPNQIWLTCEDPSTLVRKYHEYIHGDPNGDRRAVLDGERLPDILEAGNVRVVPRKVLLERYLSTLREQVAEAARCEEHLVLLLFGHGTSAHGIEVGDSILRMKDLRHLLQPTSSTTIFTTSCYSGGWLVRPGINQQQLNTTSITASGEDNESSSWAISESAGRASGSLAASAVLRCLIDAEDETQERTEDPTYIEFSKSVYDCVKDIGSLGNSQRIYFSAENDEWETSYQPRLGLPLTSYNDKWLSLRHIPPSTSSPSSTRSPEPAKTGGRRLKRLKYLAEEYFAAKPGPNEAAPNIGLHNCLRSVLNGATYSEQKVDSLTETTAYRLGAMYEADYLREQIGLKFPSIFGMETPLAQIENQSRNPDLYTQTWRLLLKREICTTPIGIRLHFPKPLQYLTIALVESSTSWEMIQDQVEAMASKKKAWSRFIYKAWMGNRVARDEGVMKSRRAFLEACKKLRY</sequence>
<dbReference type="OMA" id="CYSGGWL"/>
<feature type="compositionally biased region" description="Low complexity" evidence="1">
    <location>
        <begin position="339"/>
        <end position="353"/>
    </location>
</feature>
<accession>A0A1V6XX98</accession>
<keyword evidence="3" id="KW-1185">Reference proteome</keyword>
<evidence type="ECO:0000313" key="2">
    <source>
        <dbReference type="EMBL" id="OQE79757.1"/>
    </source>
</evidence>
<dbReference type="EMBL" id="MOOB01000050">
    <property type="protein sequence ID" value="OQE79757.1"/>
    <property type="molecule type" value="Genomic_DNA"/>
</dbReference>
<feature type="region of interest" description="Disordered" evidence="1">
    <location>
        <begin position="338"/>
        <end position="359"/>
    </location>
</feature>
<name>A0A1V6XX98_PENNA</name>